<name>A0A7S4EL68_9STRA</name>
<evidence type="ECO:0000313" key="2">
    <source>
        <dbReference type="EMBL" id="CAE0720125.1"/>
    </source>
</evidence>
<dbReference type="EMBL" id="HBIX01017971">
    <property type="protein sequence ID" value="CAE0720125.1"/>
    <property type="molecule type" value="Transcribed_RNA"/>
</dbReference>
<accession>A0A7S4EL68</accession>
<protein>
    <submittedName>
        <fullName evidence="2">Uncharacterized protein</fullName>
    </submittedName>
</protein>
<feature type="region of interest" description="Disordered" evidence="1">
    <location>
        <begin position="48"/>
        <end position="80"/>
    </location>
</feature>
<reference evidence="2" key="1">
    <citation type="submission" date="2021-01" db="EMBL/GenBank/DDBJ databases">
        <authorList>
            <person name="Corre E."/>
            <person name="Pelletier E."/>
            <person name="Niang G."/>
            <person name="Scheremetjew M."/>
            <person name="Finn R."/>
            <person name="Kale V."/>
            <person name="Holt S."/>
            <person name="Cochrane G."/>
            <person name="Meng A."/>
            <person name="Brown T."/>
            <person name="Cohen L."/>
        </authorList>
    </citation>
    <scope>NUCLEOTIDE SEQUENCE</scope>
    <source>
        <strain evidence="2">10249 10 AB</strain>
    </source>
</reference>
<sequence>MTIIENAYINKNQHPIPMKFTNYLLSLLFIGTASTTFAANTSPFTSLQGSIESSSSNNDNDNNDNNNDNNDNDSNDNNKHQVHHRGLLSFTVGPTVSEGCSIDPPDNGESCDKFNQQCLYQILESNDGRIYADFSFWSCGCVEDEVYVCGIRCLDSTCVTVPEPTAAPAGKFKDEPLTAPPIHSWCPQTYPGHDNECEYPGMTCDYLVNSAVENCVCEYLQTSPGVWSRIWKCYDVEDTITDLPPKKKLTATNHPTPAPQPSVCKAKGQACQSSSQCCNGLRCDIYVDICEEDIDHGTVTVVTSSSF</sequence>
<gene>
    <name evidence="2" type="ORF">PAUS00366_LOCUS12879</name>
</gene>
<evidence type="ECO:0000256" key="1">
    <source>
        <dbReference type="SAM" id="MobiDB-lite"/>
    </source>
</evidence>
<proteinExistence type="predicted"/>
<dbReference type="AlphaFoldDB" id="A0A7S4EL68"/>
<feature type="compositionally biased region" description="Low complexity" evidence="1">
    <location>
        <begin position="53"/>
        <end position="69"/>
    </location>
</feature>
<organism evidence="2">
    <name type="scientific">Pseudo-nitzschia australis</name>
    <dbReference type="NCBI Taxonomy" id="44445"/>
    <lineage>
        <taxon>Eukaryota</taxon>
        <taxon>Sar</taxon>
        <taxon>Stramenopiles</taxon>
        <taxon>Ochrophyta</taxon>
        <taxon>Bacillariophyta</taxon>
        <taxon>Bacillariophyceae</taxon>
        <taxon>Bacillariophycidae</taxon>
        <taxon>Bacillariales</taxon>
        <taxon>Bacillariaceae</taxon>
        <taxon>Pseudo-nitzschia</taxon>
    </lineage>
</organism>